<gene>
    <name evidence="1" type="ORF">VFH_IV056120</name>
</gene>
<protein>
    <recommendedName>
        <fullName evidence="3">Transmembrane protein</fullName>
    </recommendedName>
</protein>
<dbReference type="AlphaFoldDB" id="A0AAV1AEI4"/>
<dbReference type="Proteomes" id="UP001157006">
    <property type="component" value="Chromosome 4"/>
</dbReference>
<name>A0AAV1AEI4_VICFA</name>
<organism evidence="1 2">
    <name type="scientific">Vicia faba</name>
    <name type="common">Broad bean</name>
    <name type="synonym">Faba vulgaris</name>
    <dbReference type="NCBI Taxonomy" id="3906"/>
    <lineage>
        <taxon>Eukaryota</taxon>
        <taxon>Viridiplantae</taxon>
        <taxon>Streptophyta</taxon>
        <taxon>Embryophyta</taxon>
        <taxon>Tracheophyta</taxon>
        <taxon>Spermatophyta</taxon>
        <taxon>Magnoliopsida</taxon>
        <taxon>eudicotyledons</taxon>
        <taxon>Gunneridae</taxon>
        <taxon>Pentapetalae</taxon>
        <taxon>rosids</taxon>
        <taxon>fabids</taxon>
        <taxon>Fabales</taxon>
        <taxon>Fabaceae</taxon>
        <taxon>Papilionoideae</taxon>
        <taxon>50 kb inversion clade</taxon>
        <taxon>NPAAA clade</taxon>
        <taxon>Hologalegina</taxon>
        <taxon>IRL clade</taxon>
        <taxon>Fabeae</taxon>
        <taxon>Vicia</taxon>
    </lineage>
</organism>
<dbReference type="EMBL" id="OX451739">
    <property type="protein sequence ID" value="CAI8607827.1"/>
    <property type="molecule type" value="Genomic_DNA"/>
</dbReference>
<sequence>MKERASTLVFQPHYHYTLNCCGALCTYSLYDKQVNGPSRYLIAALLVVAVAAFPLLEPFPSARRPNEEGREEDKKTRSVLLVSQLVASKGCPLSAGCLSFMGLLSACAKEQENGCAKVDARPKQATASPYQRKPWSSVLARFTWKFAHPLAGRGANATRLVGEG</sequence>
<reference evidence="1 2" key="1">
    <citation type="submission" date="2023-01" db="EMBL/GenBank/DDBJ databases">
        <authorList>
            <person name="Kreplak J."/>
        </authorList>
    </citation>
    <scope>NUCLEOTIDE SEQUENCE [LARGE SCALE GENOMIC DNA]</scope>
</reference>
<proteinExistence type="predicted"/>
<evidence type="ECO:0000313" key="2">
    <source>
        <dbReference type="Proteomes" id="UP001157006"/>
    </source>
</evidence>
<evidence type="ECO:0008006" key="3">
    <source>
        <dbReference type="Google" id="ProtNLM"/>
    </source>
</evidence>
<evidence type="ECO:0000313" key="1">
    <source>
        <dbReference type="EMBL" id="CAI8607827.1"/>
    </source>
</evidence>
<accession>A0AAV1AEI4</accession>
<keyword evidence="2" id="KW-1185">Reference proteome</keyword>